<evidence type="ECO:0000256" key="1">
    <source>
        <dbReference type="SAM" id="MobiDB-lite"/>
    </source>
</evidence>
<proteinExistence type="predicted"/>
<evidence type="ECO:0000313" key="2">
    <source>
        <dbReference type="EMBL" id="CAA9571202.1"/>
    </source>
</evidence>
<dbReference type="InterPro" id="IPR012347">
    <property type="entry name" value="Ferritin-like"/>
</dbReference>
<sequence length="222" mass="23760">MLGLEKTIAQANGDIAILNYALTLEHLEYAFYRDGLATLGVFNDLLDDVRDHEDVHVDTLISAISSLGGTPVTEQCYTFGEIGAFDSQEAFLNTARVLENTGVRAYTGALAMIQSPDLQTAGATIATVEARHASYLSLITGFNPFPAAFDDPATMGEILAAAGPFFCGAPAPDRSIRDDGVEEPDPDRTIRDDSVDGQTESVDQGEAVEPTKAVEREDSVRT</sequence>
<gene>
    <name evidence="2" type="ORF">AVDCRST_MAG70-2523</name>
</gene>
<dbReference type="InterPro" id="IPR009078">
    <property type="entry name" value="Ferritin-like_SF"/>
</dbReference>
<dbReference type="AlphaFoldDB" id="A0A6J4V8J3"/>
<evidence type="ECO:0008006" key="3">
    <source>
        <dbReference type="Google" id="ProtNLM"/>
    </source>
</evidence>
<reference evidence="2" key="1">
    <citation type="submission" date="2020-02" db="EMBL/GenBank/DDBJ databases">
        <authorList>
            <person name="Meier V. D."/>
        </authorList>
    </citation>
    <scope>NUCLEOTIDE SEQUENCE</scope>
    <source>
        <strain evidence="2">AVDCRST_MAG70</strain>
    </source>
</reference>
<dbReference type="EMBL" id="CADCWH010000401">
    <property type="protein sequence ID" value="CAA9571202.1"/>
    <property type="molecule type" value="Genomic_DNA"/>
</dbReference>
<dbReference type="Gene3D" id="1.20.1260.10">
    <property type="match status" value="1"/>
</dbReference>
<feature type="compositionally biased region" description="Basic and acidic residues" evidence="1">
    <location>
        <begin position="212"/>
        <end position="222"/>
    </location>
</feature>
<feature type="region of interest" description="Disordered" evidence="1">
    <location>
        <begin position="172"/>
        <end position="222"/>
    </location>
</feature>
<organism evidence="2">
    <name type="scientific">uncultured Thermomicrobiales bacterium</name>
    <dbReference type="NCBI Taxonomy" id="1645740"/>
    <lineage>
        <taxon>Bacteria</taxon>
        <taxon>Pseudomonadati</taxon>
        <taxon>Thermomicrobiota</taxon>
        <taxon>Thermomicrobia</taxon>
        <taxon>Thermomicrobiales</taxon>
        <taxon>environmental samples</taxon>
    </lineage>
</organism>
<protein>
    <recommendedName>
        <fullName evidence="3">Ferritin-like domain-containing protein</fullName>
    </recommendedName>
</protein>
<dbReference type="Pfam" id="PF13668">
    <property type="entry name" value="Ferritin_2"/>
    <property type="match status" value="1"/>
</dbReference>
<dbReference type="SUPFAM" id="SSF47240">
    <property type="entry name" value="Ferritin-like"/>
    <property type="match status" value="1"/>
</dbReference>
<dbReference type="CDD" id="cd00657">
    <property type="entry name" value="Ferritin_like"/>
    <property type="match status" value="1"/>
</dbReference>
<accession>A0A6J4V8J3</accession>
<name>A0A6J4V8J3_9BACT</name>